<feature type="chain" id="PRO_5047305211" description="PRC-barrel domain-containing protein" evidence="2">
    <location>
        <begin position="22"/>
        <end position="141"/>
    </location>
</feature>
<feature type="region of interest" description="Disordered" evidence="1">
    <location>
        <begin position="24"/>
        <end position="58"/>
    </location>
</feature>
<accession>A0ABW3T4U6</accession>
<protein>
    <recommendedName>
        <fullName evidence="5">PRC-barrel domain-containing protein</fullName>
    </recommendedName>
</protein>
<evidence type="ECO:0000313" key="3">
    <source>
        <dbReference type="EMBL" id="MFD1192209.1"/>
    </source>
</evidence>
<dbReference type="RefSeq" id="WP_377354389.1">
    <property type="nucleotide sequence ID" value="NZ_JBHTLQ010000047.1"/>
</dbReference>
<keyword evidence="4" id="KW-1185">Reference proteome</keyword>
<proteinExistence type="predicted"/>
<feature type="signal peptide" evidence="2">
    <location>
        <begin position="1"/>
        <end position="21"/>
    </location>
</feature>
<evidence type="ECO:0000256" key="1">
    <source>
        <dbReference type="SAM" id="MobiDB-lite"/>
    </source>
</evidence>
<evidence type="ECO:0000256" key="2">
    <source>
        <dbReference type="SAM" id="SignalP"/>
    </source>
</evidence>
<sequence>MRSTYILGAALAALIAAPAMAQTAGSAPNGTAKTPPVPSTSPATGSAPMTGAMGSQTGVAADTSATTAALAVGLAVKDNTGVSIGTITSLKPEAGGKQTATIKMGADTFAVDSASLAVQGDAAVVNASQAELKAMLAKRGK</sequence>
<evidence type="ECO:0000313" key="4">
    <source>
        <dbReference type="Proteomes" id="UP001597216"/>
    </source>
</evidence>
<dbReference type="EMBL" id="JBHTLQ010000047">
    <property type="protein sequence ID" value="MFD1192209.1"/>
    <property type="molecule type" value="Genomic_DNA"/>
</dbReference>
<dbReference type="Proteomes" id="UP001597216">
    <property type="component" value="Unassembled WGS sequence"/>
</dbReference>
<organism evidence="3 4">
    <name type="scientific">Phenylobacterium conjunctum</name>
    <dbReference type="NCBI Taxonomy" id="1298959"/>
    <lineage>
        <taxon>Bacteria</taxon>
        <taxon>Pseudomonadati</taxon>
        <taxon>Pseudomonadota</taxon>
        <taxon>Alphaproteobacteria</taxon>
        <taxon>Caulobacterales</taxon>
        <taxon>Caulobacteraceae</taxon>
        <taxon>Phenylobacterium</taxon>
    </lineage>
</organism>
<keyword evidence="2" id="KW-0732">Signal</keyword>
<comment type="caution">
    <text evidence="3">The sequence shown here is derived from an EMBL/GenBank/DDBJ whole genome shotgun (WGS) entry which is preliminary data.</text>
</comment>
<evidence type="ECO:0008006" key="5">
    <source>
        <dbReference type="Google" id="ProtNLM"/>
    </source>
</evidence>
<name>A0ABW3T4U6_9CAUL</name>
<gene>
    <name evidence="3" type="ORF">ACFQ27_16600</name>
</gene>
<reference evidence="4" key="1">
    <citation type="journal article" date="2019" name="Int. J. Syst. Evol. Microbiol.">
        <title>The Global Catalogue of Microorganisms (GCM) 10K type strain sequencing project: providing services to taxonomists for standard genome sequencing and annotation.</title>
        <authorList>
            <consortium name="The Broad Institute Genomics Platform"/>
            <consortium name="The Broad Institute Genome Sequencing Center for Infectious Disease"/>
            <person name="Wu L."/>
            <person name="Ma J."/>
        </authorList>
    </citation>
    <scope>NUCLEOTIDE SEQUENCE [LARGE SCALE GENOMIC DNA]</scope>
    <source>
        <strain evidence="4">CCUG 55074</strain>
    </source>
</reference>